<evidence type="ECO:0000259" key="3">
    <source>
        <dbReference type="Pfam" id="PF13100"/>
    </source>
</evidence>
<feature type="chain" id="PRO_5026274141" description="Organic solvent tolerance-like N-terminal domain-containing protein" evidence="2">
    <location>
        <begin position="23"/>
        <end position="292"/>
    </location>
</feature>
<dbReference type="AlphaFoldDB" id="A0A6I6GLG3"/>
<organism evidence="4 5">
    <name type="scientific">Phnomibacter ginsenosidimutans</name>
    <dbReference type="NCBI Taxonomy" id="2676868"/>
    <lineage>
        <taxon>Bacteria</taxon>
        <taxon>Pseudomonadati</taxon>
        <taxon>Bacteroidota</taxon>
        <taxon>Chitinophagia</taxon>
        <taxon>Chitinophagales</taxon>
        <taxon>Chitinophagaceae</taxon>
        <taxon>Phnomibacter</taxon>
    </lineage>
</organism>
<dbReference type="Pfam" id="PF13100">
    <property type="entry name" value="OstA_2"/>
    <property type="match status" value="1"/>
</dbReference>
<feature type="signal peptide" evidence="2">
    <location>
        <begin position="1"/>
        <end position="22"/>
    </location>
</feature>
<evidence type="ECO:0000256" key="2">
    <source>
        <dbReference type="SAM" id="SignalP"/>
    </source>
</evidence>
<dbReference type="Gene3D" id="2.60.450.10">
    <property type="entry name" value="Lipopolysaccharide (LPS) transport protein A like domain"/>
    <property type="match status" value="1"/>
</dbReference>
<accession>A0A6I6GLG3</accession>
<proteinExistence type="predicted"/>
<dbReference type="GO" id="GO:0015920">
    <property type="term" value="P:lipopolysaccharide transport"/>
    <property type="evidence" value="ECO:0007669"/>
    <property type="project" value="TreeGrafter"/>
</dbReference>
<dbReference type="GO" id="GO:0030288">
    <property type="term" value="C:outer membrane-bounded periplasmic space"/>
    <property type="evidence" value="ECO:0007669"/>
    <property type="project" value="TreeGrafter"/>
</dbReference>
<feature type="domain" description="Organic solvent tolerance-like N-terminal" evidence="3">
    <location>
        <begin position="55"/>
        <end position="192"/>
    </location>
</feature>
<keyword evidence="5" id="KW-1185">Reference proteome</keyword>
<dbReference type="PANTHER" id="PTHR36504">
    <property type="entry name" value="LIPOPOLYSACCHARIDE EXPORT SYSTEM PROTEIN LPTA"/>
    <property type="match status" value="1"/>
</dbReference>
<dbReference type="GO" id="GO:0009279">
    <property type="term" value="C:cell outer membrane"/>
    <property type="evidence" value="ECO:0007669"/>
    <property type="project" value="TreeGrafter"/>
</dbReference>
<dbReference type="KEGG" id="fls:GLV81_06300"/>
<dbReference type="PANTHER" id="PTHR36504:SF1">
    <property type="entry name" value="LIPOPOLYSACCHARIDE EXPORT SYSTEM PROTEIN LPTA"/>
    <property type="match status" value="1"/>
</dbReference>
<dbReference type="InterPro" id="IPR005653">
    <property type="entry name" value="OstA-like_N"/>
</dbReference>
<dbReference type="RefSeq" id="WP_157477810.1">
    <property type="nucleotide sequence ID" value="NZ_CP046566.1"/>
</dbReference>
<sequence>MTTFMRYLFISCLWLLSVAGWAQGTVAPPTDSTRRLEIIKAQRYNFEKVDSLTRLLSLAGNVQLRQEGTLFYADSAVLNEVTNVIEAFGNIHINDGDSLHTYSKYLRYKGNEKHAYLKTNVRLVDNKGSVLTTNELNYDMNLGIADYKSGGKVLNKKTVLTSKNAKYYEATKDVVFSKEVVLKDPEYNMATDSLQYNSRTEVATFIAPTTIINGKRKIYTSSGYYDLKNNKAVFGKRPVIEDSTYTIVSDDMAFDDKEGLGQFNGNVVYRDTASGVAVLSNQLFANKKNSSF</sequence>
<protein>
    <recommendedName>
        <fullName evidence="3">Organic solvent tolerance-like N-terminal domain-containing protein</fullName>
    </recommendedName>
</protein>
<dbReference type="GO" id="GO:0017089">
    <property type="term" value="F:glycolipid transfer activity"/>
    <property type="evidence" value="ECO:0007669"/>
    <property type="project" value="TreeGrafter"/>
</dbReference>
<evidence type="ECO:0000313" key="5">
    <source>
        <dbReference type="Proteomes" id="UP000426027"/>
    </source>
</evidence>
<evidence type="ECO:0000256" key="1">
    <source>
        <dbReference type="ARBA" id="ARBA00022729"/>
    </source>
</evidence>
<dbReference type="Proteomes" id="UP000426027">
    <property type="component" value="Chromosome"/>
</dbReference>
<evidence type="ECO:0000313" key="4">
    <source>
        <dbReference type="EMBL" id="QGW27752.1"/>
    </source>
</evidence>
<keyword evidence="1 2" id="KW-0732">Signal</keyword>
<dbReference type="EMBL" id="CP046566">
    <property type="protein sequence ID" value="QGW27752.1"/>
    <property type="molecule type" value="Genomic_DNA"/>
</dbReference>
<gene>
    <name evidence="4" type="ORF">GLV81_06300</name>
</gene>
<dbReference type="InterPro" id="IPR052037">
    <property type="entry name" value="LPS_export_LptA"/>
</dbReference>
<reference evidence="4 5" key="1">
    <citation type="submission" date="2019-11" db="EMBL/GenBank/DDBJ databases">
        <authorList>
            <person name="Im W.T."/>
        </authorList>
    </citation>
    <scope>NUCLEOTIDE SEQUENCE [LARGE SCALE GENOMIC DNA]</scope>
    <source>
        <strain evidence="4 5">SB-02</strain>
    </source>
</reference>
<name>A0A6I6GLG3_9BACT</name>